<proteinExistence type="predicted"/>
<evidence type="ECO:0000313" key="1">
    <source>
        <dbReference type="EMBL" id="CAE0315041.1"/>
    </source>
</evidence>
<evidence type="ECO:0000313" key="2">
    <source>
        <dbReference type="EMBL" id="CAE0315042.1"/>
    </source>
</evidence>
<sequence length="152" mass="17048">MQESVEVYERLGLKAEYVYAYRMLIYLLLEAADFNALSRELAKFVSQNATKEATVLTKGDLENARLVLTRLWNGQSPNDLQREKGVIQRASDGLVGCGLDKVRVFGDCVVPPVREFFRGTSSDSEIIETLLERVLIDTSGGLDNVNVEMRDD</sequence>
<accession>A0A7S3MSD8</accession>
<dbReference type="AlphaFoldDB" id="A0A7S3MSD8"/>
<gene>
    <name evidence="1" type="ORF">FEHR0123_LOCUS9968</name>
    <name evidence="2" type="ORF">FEHR0123_LOCUS9969</name>
</gene>
<name>A0A7S3MSD8_9SPIT</name>
<dbReference type="EMBL" id="HBIE01032842">
    <property type="protein sequence ID" value="CAE0315042.1"/>
    <property type="molecule type" value="Transcribed_RNA"/>
</dbReference>
<organism evidence="2">
    <name type="scientific">Favella ehrenbergii</name>
    <dbReference type="NCBI Taxonomy" id="182087"/>
    <lineage>
        <taxon>Eukaryota</taxon>
        <taxon>Sar</taxon>
        <taxon>Alveolata</taxon>
        <taxon>Ciliophora</taxon>
        <taxon>Intramacronucleata</taxon>
        <taxon>Spirotrichea</taxon>
        <taxon>Choreotrichia</taxon>
        <taxon>Tintinnida</taxon>
        <taxon>Xystonellidae</taxon>
        <taxon>Favella</taxon>
    </lineage>
</organism>
<dbReference type="EMBL" id="HBIE01032841">
    <property type="protein sequence ID" value="CAE0315041.1"/>
    <property type="molecule type" value="Transcribed_RNA"/>
</dbReference>
<reference evidence="2" key="1">
    <citation type="submission" date="2021-01" db="EMBL/GenBank/DDBJ databases">
        <authorList>
            <person name="Corre E."/>
            <person name="Pelletier E."/>
            <person name="Niang G."/>
            <person name="Scheremetjew M."/>
            <person name="Finn R."/>
            <person name="Kale V."/>
            <person name="Holt S."/>
            <person name="Cochrane G."/>
            <person name="Meng A."/>
            <person name="Brown T."/>
            <person name="Cohen L."/>
        </authorList>
    </citation>
    <scope>NUCLEOTIDE SEQUENCE</scope>
    <source>
        <strain evidence="2">Fehren 1</strain>
    </source>
</reference>
<protein>
    <submittedName>
        <fullName evidence="2">Uncharacterized protein</fullName>
    </submittedName>
</protein>